<protein>
    <recommendedName>
        <fullName evidence="3">WbqC family protein</fullName>
    </recommendedName>
</protein>
<dbReference type="Proteomes" id="UP000284051">
    <property type="component" value="Unassembled WGS sequence"/>
</dbReference>
<evidence type="ECO:0008006" key="3">
    <source>
        <dbReference type="Google" id="ProtNLM"/>
    </source>
</evidence>
<accession>A0A3R6E3R7</accession>
<dbReference type="Pfam" id="PF08889">
    <property type="entry name" value="WbqC"/>
    <property type="match status" value="1"/>
</dbReference>
<gene>
    <name evidence="1" type="ORF">DW264_09150</name>
</gene>
<sequence>MENVMKVGIMQPYFLPYIGYWQLMNAVDRYVIYDDVNFIKGGWIHRNRILLGGEAKYINVPMLGASSFKKINEIMVHHEIALENKNLRMLENAYGKAPYFQEIFPILERIIRNPEESLALYLADSIREIHDYLEMKSELVLSSDLKKDCSKRGQEKVLEICKLLQADTYYNAIGGQALYSFSDFKENGITLKFLKAGEIKYQQFGDKFVPGLSIVDVLMFNSKEEVRKQLQNYTLVQEEE</sequence>
<dbReference type="AlphaFoldDB" id="A0A3R6E3R7"/>
<name>A0A3R6E3R7_9FIRM</name>
<comment type="caution">
    <text evidence="1">The sequence shown here is derived from an EMBL/GenBank/DDBJ whole genome shotgun (WGS) entry which is preliminary data.</text>
</comment>
<proteinExistence type="predicted"/>
<evidence type="ECO:0000313" key="1">
    <source>
        <dbReference type="EMBL" id="RHG28609.1"/>
    </source>
</evidence>
<evidence type="ECO:0000313" key="2">
    <source>
        <dbReference type="Proteomes" id="UP000284051"/>
    </source>
</evidence>
<organism evidence="1 2">
    <name type="scientific">Roseburia intestinalis</name>
    <dbReference type="NCBI Taxonomy" id="166486"/>
    <lineage>
        <taxon>Bacteria</taxon>
        <taxon>Bacillati</taxon>
        <taxon>Bacillota</taxon>
        <taxon>Clostridia</taxon>
        <taxon>Lachnospirales</taxon>
        <taxon>Lachnospiraceae</taxon>
        <taxon>Roseburia</taxon>
    </lineage>
</organism>
<dbReference type="InterPro" id="IPR014985">
    <property type="entry name" value="WbqC"/>
</dbReference>
<reference evidence="1 2" key="1">
    <citation type="submission" date="2018-08" db="EMBL/GenBank/DDBJ databases">
        <title>A genome reference for cultivated species of the human gut microbiota.</title>
        <authorList>
            <person name="Zou Y."/>
            <person name="Xue W."/>
            <person name="Luo G."/>
        </authorList>
    </citation>
    <scope>NUCLEOTIDE SEQUENCE [LARGE SCALE GENOMIC DNA]</scope>
    <source>
        <strain evidence="1 2">AM22-21LB</strain>
    </source>
</reference>
<dbReference type="EMBL" id="QRID01000007">
    <property type="protein sequence ID" value="RHG28609.1"/>
    <property type="molecule type" value="Genomic_DNA"/>
</dbReference>